<dbReference type="RefSeq" id="XP_049147339.1">
    <property type="nucleotide sequence ID" value="XM_049290194.1"/>
</dbReference>
<dbReference type="KEGG" id="clup:CLUP02_11226"/>
<organism evidence="1 2">
    <name type="scientific">Colletotrichum lupini</name>
    <dbReference type="NCBI Taxonomy" id="145971"/>
    <lineage>
        <taxon>Eukaryota</taxon>
        <taxon>Fungi</taxon>
        <taxon>Dikarya</taxon>
        <taxon>Ascomycota</taxon>
        <taxon>Pezizomycotina</taxon>
        <taxon>Sordariomycetes</taxon>
        <taxon>Hypocreomycetidae</taxon>
        <taxon>Glomerellales</taxon>
        <taxon>Glomerellaceae</taxon>
        <taxon>Colletotrichum</taxon>
        <taxon>Colletotrichum acutatum species complex</taxon>
    </lineage>
</organism>
<evidence type="ECO:0000313" key="1">
    <source>
        <dbReference type="EMBL" id="UQC85727.1"/>
    </source>
</evidence>
<dbReference type="AlphaFoldDB" id="A0A9Q8T007"/>
<dbReference type="EMBL" id="CP019477">
    <property type="protein sequence ID" value="UQC85727.1"/>
    <property type="molecule type" value="Genomic_DNA"/>
</dbReference>
<accession>A0A9Q8T007</accession>
<proteinExistence type="predicted"/>
<gene>
    <name evidence="1" type="ORF">CLUP02_11226</name>
</gene>
<dbReference type="Proteomes" id="UP000830671">
    <property type="component" value="Chromosome 5"/>
</dbReference>
<evidence type="ECO:0000313" key="2">
    <source>
        <dbReference type="Proteomes" id="UP000830671"/>
    </source>
</evidence>
<name>A0A9Q8T007_9PEZI</name>
<keyword evidence="2" id="KW-1185">Reference proteome</keyword>
<reference evidence="1" key="1">
    <citation type="journal article" date="2021" name="Mol. Plant Microbe Interact.">
        <title>Complete Genome Sequence of the Plant-Pathogenic Fungus Colletotrichum lupini.</title>
        <authorList>
            <person name="Baroncelli R."/>
            <person name="Pensec F."/>
            <person name="Da Lio D."/>
            <person name="Boufleur T."/>
            <person name="Vicente I."/>
            <person name="Sarrocco S."/>
            <person name="Picot A."/>
            <person name="Baraldi E."/>
            <person name="Sukno S."/>
            <person name="Thon M."/>
            <person name="Le Floch G."/>
        </authorList>
    </citation>
    <scope>NUCLEOTIDE SEQUENCE</scope>
    <source>
        <strain evidence="1">IMI 504893</strain>
    </source>
</reference>
<dbReference type="GeneID" id="73345204"/>
<sequence>MITIALLRCRNKRMDESKNIRLSHKAYSYAQSAKRAAAVGVASRTGPHRTYITLTANIFFQAGKKPTRTSRTKLQPPQPNAQRRFEFTDLSVFGQSAAPRAKSTLESSVQTKPAYG</sequence>
<protein>
    <submittedName>
        <fullName evidence="1">Uncharacterized protein</fullName>
    </submittedName>
</protein>